<accession>A0ABN3QSG9</accession>
<evidence type="ECO:0008006" key="5">
    <source>
        <dbReference type="Google" id="ProtNLM"/>
    </source>
</evidence>
<feature type="region of interest" description="Disordered" evidence="1">
    <location>
        <begin position="1"/>
        <end position="20"/>
    </location>
</feature>
<evidence type="ECO:0000313" key="4">
    <source>
        <dbReference type="Proteomes" id="UP001501447"/>
    </source>
</evidence>
<protein>
    <recommendedName>
        <fullName evidence="5">DUF3311 domain-containing protein</fullName>
    </recommendedName>
</protein>
<evidence type="ECO:0000256" key="1">
    <source>
        <dbReference type="SAM" id="MobiDB-lite"/>
    </source>
</evidence>
<comment type="caution">
    <text evidence="3">The sequence shown here is derived from an EMBL/GenBank/DDBJ whole genome shotgun (WGS) entry which is preliminary data.</text>
</comment>
<organism evidence="3 4">
    <name type="scientific">Streptomyces axinellae</name>
    <dbReference type="NCBI Taxonomy" id="552788"/>
    <lineage>
        <taxon>Bacteria</taxon>
        <taxon>Bacillati</taxon>
        <taxon>Actinomycetota</taxon>
        <taxon>Actinomycetes</taxon>
        <taxon>Kitasatosporales</taxon>
        <taxon>Streptomycetaceae</taxon>
        <taxon>Streptomyces</taxon>
    </lineage>
</organism>
<dbReference type="RefSeq" id="WP_344570011.1">
    <property type="nucleotide sequence ID" value="NZ_BAAARJ010000023.1"/>
</dbReference>
<keyword evidence="2" id="KW-1133">Transmembrane helix</keyword>
<dbReference type="EMBL" id="BAAARJ010000023">
    <property type="protein sequence ID" value="GAA2634083.1"/>
    <property type="molecule type" value="Genomic_DNA"/>
</dbReference>
<keyword evidence="4" id="KW-1185">Reference proteome</keyword>
<feature type="compositionally biased region" description="Pro residues" evidence="1">
    <location>
        <begin position="1"/>
        <end position="15"/>
    </location>
</feature>
<dbReference type="Pfam" id="PF11755">
    <property type="entry name" value="DUF3311"/>
    <property type="match status" value="1"/>
</dbReference>
<feature type="transmembrane region" description="Helical" evidence="2">
    <location>
        <begin position="58"/>
        <end position="77"/>
    </location>
</feature>
<gene>
    <name evidence="3" type="ORF">GCM10009863_57960</name>
</gene>
<proteinExistence type="predicted"/>
<name>A0ABN3QSG9_9ACTN</name>
<keyword evidence="2" id="KW-0472">Membrane</keyword>
<keyword evidence="2" id="KW-0812">Transmembrane</keyword>
<evidence type="ECO:0000313" key="3">
    <source>
        <dbReference type="EMBL" id="GAA2634083.1"/>
    </source>
</evidence>
<evidence type="ECO:0000256" key="2">
    <source>
        <dbReference type="SAM" id="Phobius"/>
    </source>
</evidence>
<dbReference type="InterPro" id="IPR021741">
    <property type="entry name" value="DUF3311"/>
</dbReference>
<dbReference type="Proteomes" id="UP001501447">
    <property type="component" value="Unassembled WGS sequence"/>
</dbReference>
<reference evidence="3 4" key="1">
    <citation type="journal article" date="2019" name="Int. J. Syst. Evol. Microbiol.">
        <title>The Global Catalogue of Microorganisms (GCM) 10K type strain sequencing project: providing services to taxonomists for standard genome sequencing and annotation.</title>
        <authorList>
            <consortium name="The Broad Institute Genomics Platform"/>
            <consortium name="The Broad Institute Genome Sequencing Center for Infectious Disease"/>
            <person name="Wu L."/>
            <person name="Ma J."/>
        </authorList>
    </citation>
    <scope>NUCLEOTIDE SEQUENCE [LARGE SCALE GENOMIC DNA]</scope>
    <source>
        <strain evidence="3 4">JCM 16373</strain>
    </source>
</reference>
<feature type="transmembrane region" description="Helical" evidence="2">
    <location>
        <begin position="28"/>
        <end position="46"/>
    </location>
</feature>
<sequence>MPEPQPPEGADPPPQGADFPRVRARRPALWLLLVPAVLYCAAPLVANRVEPRVLGLPFLLFWIVAATVVSPLVIWLVSRLDPAFRAGAVEPLPVDDRPDDPGEGR</sequence>